<dbReference type="InterPro" id="IPR051531">
    <property type="entry name" value="N-acetyltransferase"/>
</dbReference>
<protein>
    <recommendedName>
        <fullName evidence="4">N-acetyltransferase domain-containing protein</fullName>
    </recommendedName>
</protein>
<dbReference type="Gene3D" id="3.40.630.30">
    <property type="match status" value="1"/>
</dbReference>
<keyword evidence="6" id="KW-1185">Reference proteome</keyword>
<accession>A0ABN8DZZ9</accession>
<keyword evidence="1" id="KW-0808">Transferase</keyword>
<proteinExistence type="inferred from homology"/>
<evidence type="ECO:0000256" key="1">
    <source>
        <dbReference type="ARBA" id="ARBA00022679"/>
    </source>
</evidence>
<evidence type="ECO:0000256" key="2">
    <source>
        <dbReference type="ARBA" id="ARBA00023315"/>
    </source>
</evidence>
<dbReference type="SUPFAM" id="SSF55729">
    <property type="entry name" value="Acyl-CoA N-acyltransferases (Nat)"/>
    <property type="match status" value="1"/>
</dbReference>
<dbReference type="PANTHER" id="PTHR43792:SF8">
    <property type="entry name" value="[RIBOSOMAL PROTEIN US5]-ALANINE N-ACETYLTRANSFERASE"/>
    <property type="match status" value="1"/>
</dbReference>
<reference evidence="5" key="1">
    <citation type="submission" date="2021-11" db="EMBL/GenBank/DDBJ databases">
        <authorList>
            <person name="Rodrigo-Torres L."/>
            <person name="Arahal R. D."/>
            <person name="Lucena T."/>
        </authorList>
    </citation>
    <scope>NUCLEOTIDE SEQUENCE</scope>
    <source>
        <strain evidence="5">CECT 7928</strain>
    </source>
</reference>
<evidence type="ECO:0000313" key="6">
    <source>
        <dbReference type="Proteomes" id="UP000838748"/>
    </source>
</evidence>
<comment type="caution">
    <text evidence="5">The sequence shown here is derived from an EMBL/GenBank/DDBJ whole genome shotgun (WGS) entry which is preliminary data.</text>
</comment>
<feature type="domain" description="N-acetyltransferase" evidence="4">
    <location>
        <begin position="4"/>
        <end position="172"/>
    </location>
</feature>
<evidence type="ECO:0000313" key="5">
    <source>
        <dbReference type="EMBL" id="CAH0536314.1"/>
    </source>
</evidence>
<dbReference type="PROSITE" id="PS51186">
    <property type="entry name" value="GNAT"/>
    <property type="match status" value="1"/>
</dbReference>
<name>A0ABN8DZZ9_9VIBR</name>
<organism evidence="5 6">
    <name type="scientific">Vibrio marisflavi CECT 7928</name>
    <dbReference type="NCBI Taxonomy" id="634439"/>
    <lineage>
        <taxon>Bacteria</taxon>
        <taxon>Pseudomonadati</taxon>
        <taxon>Pseudomonadota</taxon>
        <taxon>Gammaproteobacteria</taxon>
        <taxon>Vibrionales</taxon>
        <taxon>Vibrionaceae</taxon>
        <taxon>Vibrio</taxon>
    </lineage>
</organism>
<dbReference type="Proteomes" id="UP000838748">
    <property type="component" value="Unassembled WGS sequence"/>
</dbReference>
<comment type="similarity">
    <text evidence="3">Belongs to the acetyltransferase family. RimJ subfamily.</text>
</comment>
<dbReference type="InterPro" id="IPR000182">
    <property type="entry name" value="GNAT_dom"/>
</dbReference>
<dbReference type="PANTHER" id="PTHR43792">
    <property type="entry name" value="GNAT FAMILY, PUTATIVE (AFU_ORTHOLOGUE AFUA_3G00765)-RELATED-RELATED"/>
    <property type="match status" value="1"/>
</dbReference>
<sequence length="172" mass="19813">MESICLQLLKKSDALDLLRFEVENKAWFEAQIQARESDFFSIEGVLEHIAECLLMYKCQTMLPLIVRNRDNKIVARVNLHSVDIHRRRALLGYRVAQEYSGAGIASKAAKHIILLAKQKFNITNFVAIVSKHNSASQKVLERNGFNRTRSFKNYAKISGNYIDCYEYILDID</sequence>
<evidence type="ECO:0000259" key="4">
    <source>
        <dbReference type="PROSITE" id="PS51186"/>
    </source>
</evidence>
<dbReference type="EMBL" id="CAKLDM010000001">
    <property type="protein sequence ID" value="CAH0536314.1"/>
    <property type="molecule type" value="Genomic_DNA"/>
</dbReference>
<dbReference type="RefSeq" id="WP_237359748.1">
    <property type="nucleotide sequence ID" value="NZ_CAKLDM010000001.1"/>
</dbReference>
<gene>
    <name evidence="5" type="ORF">VMF7928_00325</name>
</gene>
<evidence type="ECO:0000256" key="3">
    <source>
        <dbReference type="ARBA" id="ARBA00038502"/>
    </source>
</evidence>
<keyword evidence="2" id="KW-0012">Acyltransferase</keyword>
<dbReference type="InterPro" id="IPR016181">
    <property type="entry name" value="Acyl_CoA_acyltransferase"/>
</dbReference>
<dbReference type="Pfam" id="PF13302">
    <property type="entry name" value="Acetyltransf_3"/>
    <property type="match status" value="1"/>
</dbReference>